<dbReference type="KEGG" id="tva:5467677"/>
<dbReference type="GO" id="GO:0010499">
    <property type="term" value="P:proteasomal ubiquitin-independent protein catabolic process"/>
    <property type="evidence" value="ECO:0000318"/>
    <property type="project" value="GO_Central"/>
</dbReference>
<accession>A2DC82</accession>
<proteinExistence type="predicted"/>
<protein>
    <recommendedName>
        <fullName evidence="2">Proteasome activator complex subunit 4-like HEAT repeat-like domain-containing protein</fullName>
    </recommendedName>
</protein>
<evidence type="ECO:0000256" key="1">
    <source>
        <dbReference type="SAM" id="MobiDB-lite"/>
    </source>
</evidence>
<dbReference type="VEuPathDB" id="TrichDB:TVAGG3_0262370"/>
<dbReference type="GO" id="GO:0005634">
    <property type="term" value="C:nucleus"/>
    <property type="evidence" value="ECO:0000318"/>
    <property type="project" value="GO_Central"/>
</dbReference>
<dbReference type="InterPro" id="IPR016024">
    <property type="entry name" value="ARM-type_fold"/>
</dbReference>
<evidence type="ECO:0000313" key="3">
    <source>
        <dbReference type="EMBL" id="EAY22123.1"/>
    </source>
</evidence>
<evidence type="ECO:0000259" key="2">
    <source>
        <dbReference type="Pfam" id="PF23096"/>
    </source>
</evidence>
<gene>
    <name evidence="3" type="ORF">TVAG_457590</name>
</gene>
<dbReference type="Pfam" id="PF23096">
    <property type="entry name" value="HEAT_PSME4"/>
    <property type="match status" value="1"/>
</dbReference>
<organism evidence="3 4">
    <name type="scientific">Trichomonas vaginalis (strain ATCC PRA-98 / G3)</name>
    <dbReference type="NCBI Taxonomy" id="412133"/>
    <lineage>
        <taxon>Eukaryota</taxon>
        <taxon>Metamonada</taxon>
        <taxon>Parabasalia</taxon>
        <taxon>Trichomonadida</taxon>
        <taxon>Trichomonadidae</taxon>
        <taxon>Trichomonas</taxon>
    </lineage>
</organism>
<keyword evidence="4" id="KW-1185">Reference proteome</keyword>
<dbReference type="RefSeq" id="XP_001583109.1">
    <property type="nucleotide sequence ID" value="XM_001583059.1"/>
</dbReference>
<feature type="domain" description="Proteasome activator complex subunit 4-like HEAT repeat-like" evidence="2">
    <location>
        <begin position="1002"/>
        <end position="1277"/>
    </location>
</feature>
<feature type="compositionally biased region" description="Basic residues" evidence="1">
    <location>
        <begin position="1547"/>
        <end position="1559"/>
    </location>
</feature>
<dbReference type="GO" id="GO:0070628">
    <property type="term" value="F:proteasome binding"/>
    <property type="evidence" value="ECO:0000318"/>
    <property type="project" value="GO_Central"/>
</dbReference>
<dbReference type="InParanoid" id="A2DC82"/>
<dbReference type="GO" id="GO:0005829">
    <property type="term" value="C:cytosol"/>
    <property type="evidence" value="ECO:0000318"/>
    <property type="project" value="GO_Central"/>
</dbReference>
<dbReference type="InterPro" id="IPR035309">
    <property type="entry name" value="PSME4"/>
</dbReference>
<name>A2DC82_TRIV3</name>
<dbReference type="EMBL" id="DS113186">
    <property type="protein sequence ID" value="EAY22123.1"/>
    <property type="molecule type" value="Genomic_DNA"/>
</dbReference>
<dbReference type="SUPFAM" id="SSF48371">
    <property type="entry name" value="ARM repeat"/>
    <property type="match status" value="1"/>
</dbReference>
<dbReference type="Proteomes" id="UP000001542">
    <property type="component" value="Unassembled WGS sequence"/>
</dbReference>
<reference evidence="3" key="2">
    <citation type="journal article" date="2007" name="Science">
        <title>Draft genome sequence of the sexually transmitted pathogen Trichomonas vaginalis.</title>
        <authorList>
            <person name="Carlton J.M."/>
            <person name="Hirt R.P."/>
            <person name="Silva J.C."/>
            <person name="Delcher A.L."/>
            <person name="Schatz M."/>
            <person name="Zhao Q."/>
            <person name="Wortman J.R."/>
            <person name="Bidwell S.L."/>
            <person name="Alsmark U.C.M."/>
            <person name="Besteiro S."/>
            <person name="Sicheritz-Ponten T."/>
            <person name="Noel C.J."/>
            <person name="Dacks J.B."/>
            <person name="Foster P.G."/>
            <person name="Simillion C."/>
            <person name="Van de Peer Y."/>
            <person name="Miranda-Saavedra D."/>
            <person name="Barton G.J."/>
            <person name="Westrop G.D."/>
            <person name="Mueller S."/>
            <person name="Dessi D."/>
            <person name="Fiori P.L."/>
            <person name="Ren Q."/>
            <person name="Paulsen I."/>
            <person name="Zhang H."/>
            <person name="Bastida-Corcuera F.D."/>
            <person name="Simoes-Barbosa A."/>
            <person name="Brown M.T."/>
            <person name="Hayes R.D."/>
            <person name="Mukherjee M."/>
            <person name="Okumura C.Y."/>
            <person name="Schneider R."/>
            <person name="Smith A.J."/>
            <person name="Vanacova S."/>
            <person name="Villalvazo M."/>
            <person name="Haas B.J."/>
            <person name="Pertea M."/>
            <person name="Feldblyum T.V."/>
            <person name="Utterback T.R."/>
            <person name="Shu C.L."/>
            <person name="Osoegawa K."/>
            <person name="de Jong P.J."/>
            <person name="Hrdy I."/>
            <person name="Horvathova L."/>
            <person name="Zubacova Z."/>
            <person name="Dolezal P."/>
            <person name="Malik S.B."/>
            <person name="Logsdon J.M. Jr."/>
            <person name="Henze K."/>
            <person name="Gupta A."/>
            <person name="Wang C.C."/>
            <person name="Dunne R.L."/>
            <person name="Upcroft J.A."/>
            <person name="Upcroft P."/>
            <person name="White O."/>
            <person name="Salzberg S.L."/>
            <person name="Tang P."/>
            <person name="Chiu C.-H."/>
            <person name="Lee Y.-S."/>
            <person name="Embley T.M."/>
            <person name="Coombs G.H."/>
            <person name="Mottram J.C."/>
            <person name="Tachezy J."/>
            <person name="Fraser-Liggett C.M."/>
            <person name="Johnson P.J."/>
        </authorList>
    </citation>
    <scope>NUCLEOTIDE SEQUENCE [LARGE SCALE GENOMIC DNA]</scope>
    <source>
        <strain evidence="3">G3</strain>
    </source>
</reference>
<dbReference type="InterPro" id="IPR055455">
    <property type="entry name" value="HEAT_PSME4"/>
</dbReference>
<dbReference type="PANTHER" id="PTHR32170:SF3">
    <property type="entry name" value="PROTEASOME ACTIVATOR COMPLEX SUBUNIT 4"/>
    <property type="match status" value="1"/>
</dbReference>
<dbReference type="VEuPathDB" id="TrichDB:TVAG_457590"/>
<feature type="region of interest" description="Disordered" evidence="1">
    <location>
        <begin position="1049"/>
        <end position="1081"/>
    </location>
</feature>
<sequence length="1653" mass="191279">MVVLCEESAQRKRLALPPYVREGAVKTMKLIKEQLLSKVTGLISEKDPSMVLDFFQNLKTYLGTGIDTLDTSELYFLIDNLTKYIFRDEFYLPILVFVSNQYSCLLALAIVNDCFDITLDWQPIYKLIYKYVISNSKLRPDIPNPIVNINCGLISLVIDLSYFFDGNEVDNIINTFKEHIVHPKSGNDSNHLILLIALLPVTRADPESWIEFFFEQWSHWPSMDADTIFVSKLSIAFRSGKKANWSKYIPFIFHRLSQNIGVPLRRNQSEDGNSKEDNFFSDEFMNLKDPTVSQKSYAIIIISLLATEYADEVKKHLEQLLHSLLPLYLPDSSESDEEPMGAYNFIDFLLQKFLKRLSKQKKPNFEGQKISDETIRWFVKTFIELFGKEFYSYSDFLRELPYFVQVCPDISLPYFFSMGEQLSQYSHFRRSAAVCFQLVAPLVFLKNYEVDRLIENTKSFVEDISSNDPDLCITIFSMYIEIFLMCDIKKYYGIDFIMTLLRRSVEFAASCEGEDLKSAMTNLIAMLSALKYHLKDEIKDEVEKYIAEVYTTLPRSCIAPFIDELSPLSMAKSLLKENPTDKDMKVLCCLIRDSPIFDVLSTQELADFLIKMAEKDDAKIKKLSYSCVKWYLRSFVLSYPFENRVLGPQKLTEQFLKWHEPSEEEFDTAVKYAKFFFEKAKEIFNKAKGTKKIESIKFVHAIINGLSGGVDPACLGENRGFNIIFQKNNTSKKISEVFVEITDWLLENLTEEQHPSVQSKIINTLSDCFAPLDEVAKNSEELQKGYHEGYTYYNLKYILDRDSCMLSNIIYLFAVKEYANLLAFTQLPYTTFQERIYEKIMDFAASIHKSVSVSVTNFVVACQISKNFQRQVSKFSQKAFKSFEKSVENGSNLSSSSTAANVMVMTVSHSENGFDNVTKALLSLCTPVPKDDSGEIIHCAQYHLIDDFDMGIFSRDTTYEKKLEFIKKLISKSMLYPMDSDIEIYTIWILRVIGNGIFDTELVSFLLKHITSPELRTRSFAMQLLFSTMERLIPRIKVAEKLPFEQKVTEEKSDQKVTEEKSDQKVTNDQKVTDEKAEDDSANREVNWDNFDSIEFEDNKPYIGYRKKGVILTPDIYKENIGKYFEERVSERIQVYNLLNETCNNEAFIKNTTQTISDVRDHEEFDFFLEHISTWQSLTRLFGPEFAIKALNVAKSFINKLNTEIVQYTGNELIFGVITGLSNFSSKQIKQVYDKLAEVLSKSYEIDGEFKWSEAISFLVIRKDPRRFFWLREILEKIEPPSNYSLTKKTREKVDLLKSLIVLCSHDKESLLSLLPRFTEIFDPKCLSLDYSRKLVVGCSVDFLIQMNYLDLHDEIEDFFYENIMACDDDFIYDFIQKAFTDAAGLTYFLYDLVANNIEAIVSDLENKDPDDIDEMQISVLTLLDDNPKIDRAEIQELFEGMLEQFAPTPDLHWSTQCIRISLVMPFIMNNIYLIDPVLIQNYLEKYIIKFSIFSNNPNVGEAAMLLLKNCFKNIKYFEQLKRKYVDEFREKLFHPDPIVKSDKKNSKNKSKSPQKSRMKRDDSEGQIVDTRIGPIRGLMAIALSETIVDKVSDEVIDAMTAIVDGSEINQNLNQLCTRFFSAFWQRYNDNLTSEAAEKLSPFIFAIKPTYIA</sequence>
<reference evidence="3" key="1">
    <citation type="submission" date="2006-10" db="EMBL/GenBank/DDBJ databases">
        <authorList>
            <person name="Amadeo P."/>
            <person name="Zhao Q."/>
            <person name="Wortman J."/>
            <person name="Fraser-Liggett C."/>
            <person name="Carlton J."/>
        </authorList>
    </citation>
    <scope>NUCLEOTIDE SEQUENCE</scope>
    <source>
        <strain evidence="3">G3</strain>
    </source>
</reference>
<dbReference type="GO" id="GO:0016504">
    <property type="term" value="F:peptidase activator activity"/>
    <property type="evidence" value="ECO:0000318"/>
    <property type="project" value="GO_Central"/>
</dbReference>
<dbReference type="SMR" id="A2DC82"/>
<dbReference type="PANTHER" id="PTHR32170">
    <property type="entry name" value="PROTEASOME ACTIVATOR COMPLEX SUBUNIT 4"/>
    <property type="match status" value="1"/>
</dbReference>
<feature type="region of interest" description="Disordered" evidence="1">
    <location>
        <begin position="1539"/>
        <end position="1566"/>
    </location>
</feature>
<evidence type="ECO:0000313" key="4">
    <source>
        <dbReference type="Proteomes" id="UP000001542"/>
    </source>
</evidence>